<proteinExistence type="predicted"/>
<accession>A0AAD5G7X8</accession>
<sequence length="93" mass="10525">MKTPIKSLTSILHYPFSKEKNKRGKVAYWFNDFSLLYATNVPCLMFVEGNVNEVTKSDGGFSLKPLNDMEVSLKSPNRFKASDNVAESIEGFR</sequence>
<dbReference type="Proteomes" id="UP001206925">
    <property type="component" value="Unassembled WGS sequence"/>
</dbReference>
<gene>
    <name evidence="1" type="ORF">M8C21_004964</name>
</gene>
<dbReference type="AlphaFoldDB" id="A0AAD5G7X8"/>
<keyword evidence="2" id="KW-1185">Reference proteome</keyword>
<dbReference type="EMBL" id="JAMZMK010010376">
    <property type="protein sequence ID" value="KAI7731817.1"/>
    <property type="molecule type" value="Genomic_DNA"/>
</dbReference>
<name>A0AAD5G7X8_AMBAR</name>
<protein>
    <submittedName>
        <fullName evidence="1">Uncharacterized protein</fullName>
    </submittedName>
</protein>
<comment type="caution">
    <text evidence="1">The sequence shown here is derived from an EMBL/GenBank/DDBJ whole genome shotgun (WGS) entry which is preliminary data.</text>
</comment>
<evidence type="ECO:0000313" key="2">
    <source>
        <dbReference type="Proteomes" id="UP001206925"/>
    </source>
</evidence>
<reference evidence="1" key="1">
    <citation type="submission" date="2022-06" db="EMBL/GenBank/DDBJ databases">
        <title>Uncovering the hologenomic basis of an extraordinary plant invasion.</title>
        <authorList>
            <person name="Bieker V.C."/>
            <person name="Martin M.D."/>
            <person name="Gilbert T."/>
            <person name="Hodgins K."/>
            <person name="Battlay P."/>
            <person name="Petersen B."/>
            <person name="Wilson J."/>
        </authorList>
    </citation>
    <scope>NUCLEOTIDE SEQUENCE</scope>
    <source>
        <strain evidence="1">AA19_3_7</strain>
        <tissue evidence="1">Leaf</tissue>
    </source>
</reference>
<evidence type="ECO:0000313" key="1">
    <source>
        <dbReference type="EMBL" id="KAI7731817.1"/>
    </source>
</evidence>
<organism evidence="1 2">
    <name type="scientific">Ambrosia artemisiifolia</name>
    <name type="common">Common ragweed</name>
    <dbReference type="NCBI Taxonomy" id="4212"/>
    <lineage>
        <taxon>Eukaryota</taxon>
        <taxon>Viridiplantae</taxon>
        <taxon>Streptophyta</taxon>
        <taxon>Embryophyta</taxon>
        <taxon>Tracheophyta</taxon>
        <taxon>Spermatophyta</taxon>
        <taxon>Magnoliopsida</taxon>
        <taxon>eudicotyledons</taxon>
        <taxon>Gunneridae</taxon>
        <taxon>Pentapetalae</taxon>
        <taxon>asterids</taxon>
        <taxon>campanulids</taxon>
        <taxon>Asterales</taxon>
        <taxon>Asteraceae</taxon>
        <taxon>Asteroideae</taxon>
        <taxon>Heliantheae alliance</taxon>
        <taxon>Heliantheae</taxon>
        <taxon>Ambrosia</taxon>
    </lineage>
</organism>